<feature type="coiled-coil region" evidence="1">
    <location>
        <begin position="163"/>
        <end position="256"/>
    </location>
</feature>
<organism evidence="3 4">
    <name type="scientific">Araneus ventricosus</name>
    <name type="common">Orbweaver spider</name>
    <name type="synonym">Epeira ventricosa</name>
    <dbReference type="NCBI Taxonomy" id="182803"/>
    <lineage>
        <taxon>Eukaryota</taxon>
        <taxon>Metazoa</taxon>
        <taxon>Ecdysozoa</taxon>
        <taxon>Arthropoda</taxon>
        <taxon>Chelicerata</taxon>
        <taxon>Arachnida</taxon>
        <taxon>Araneae</taxon>
        <taxon>Araneomorphae</taxon>
        <taxon>Entelegynae</taxon>
        <taxon>Araneoidea</taxon>
        <taxon>Araneidae</taxon>
        <taxon>Araneus</taxon>
    </lineage>
</organism>
<gene>
    <name evidence="3" type="ORF">AVEN_26252_1</name>
</gene>
<name>A0A4Y2AP94_ARAVE</name>
<feature type="coiled-coil region" evidence="1">
    <location>
        <begin position="29"/>
        <end position="56"/>
    </location>
</feature>
<reference evidence="3 4" key="1">
    <citation type="journal article" date="2019" name="Sci. Rep.">
        <title>Orb-weaving spider Araneus ventricosus genome elucidates the spidroin gene catalogue.</title>
        <authorList>
            <person name="Kono N."/>
            <person name="Nakamura H."/>
            <person name="Ohtoshi R."/>
            <person name="Moran D.A.P."/>
            <person name="Shinohara A."/>
            <person name="Yoshida Y."/>
            <person name="Fujiwara M."/>
            <person name="Mori M."/>
            <person name="Tomita M."/>
            <person name="Arakawa K."/>
        </authorList>
    </citation>
    <scope>NUCLEOTIDE SEQUENCE [LARGE SCALE GENOMIC DNA]</scope>
</reference>
<keyword evidence="1" id="KW-0175">Coiled coil</keyword>
<evidence type="ECO:0000313" key="3">
    <source>
        <dbReference type="EMBL" id="GBL80824.1"/>
    </source>
</evidence>
<dbReference type="Proteomes" id="UP000499080">
    <property type="component" value="Unassembled WGS sequence"/>
</dbReference>
<feature type="coiled-coil region" evidence="1">
    <location>
        <begin position="455"/>
        <end position="506"/>
    </location>
</feature>
<feature type="compositionally biased region" description="Basic and acidic residues" evidence="2">
    <location>
        <begin position="345"/>
        <end position="361"/>
    </location>
</feature>
<dbReference type="EMBL" id="BGPR01000023">
    <property type="protein sequence ID" value="GBL80824.1"/>
    <property type="molecule type" value="Genomic_DNA"/>
</dbReference>
<keyword evidence="4" id="KW-1185">Reference proteome</keyword>
<feature type="region of interest" description="Disordered" evidence="2">
    <location>
        <begin position="331"/>
        <end position="397"/>
    </location>
</feature>
<evidence type="ECO:0000313" key="4">
    <source>
        <dbReference type="Proteomes" id="UP000499080"/>
    </source>
</evidence>
<comment type="caution">
    <text evidence="3">The sequence shown here is derived from an EMBL/GenBank/DDBJ whole genome shotgun (WGS) entry which is preliminary data.</text>
</comment>
<evidence type="ECO:0000256" key="1">
    <source>
        <dbReference type="SAM" id="Coils"/>
    </source>
</evidence>
<dbReference type="PANTHER" id="PTHR31935">
    <property type="entry name" value="COILED-COIL DOMAIN-CONTAINING PROTEIN 13"/>
    <property type="match status" value="1"/>
</dbReference>
<accession>A0A4Y2AP94</accession>
<feature type="region of interest" description="Disordered" evidence="2">
    <location>
        <begin position="552"/>
        <end position="572"/>
    </location>
</feature>
<evidence type="ECO:0000256" key="2">
    <source>
        <dbReference type="SAM" id="MobiDB-lite"/>
    </source>
</evidence>
<protein>
    <submittedName>
        <fullName evidence="3">Uncharacterized protein</fullName>
    </submittedName>
</protein>
<dbReference type="AlphaFoldDB" id="A0A4Y2AP94"/>
<proteinExistence type="predicted"/>
<dbReference type="OrthoDB" id="10070368at2759"/>
<feature type="compositionally biased region" description="Acidic residues" evidence="2">
    <location>
        <begin position="335"/>
        <end position="344"/>
    </location>
</feature>
<sequence>MPKDTKDAHPRCDACDHQKLKSLENSPAVRELRDKIEQLNFRLTECRTENQMLKRNLHLAKQMVCKEIGEHSKDFQTLLKHGTEPGFRGRMETVLLLKKKVHDLQDHLKKLEGETPKIRETCSEEFVKKRIPEDRKAYWRMELERRLAKEDAEKQMSPVAKECNELRKKLDSEKARFRDLNSELNLLRAELESQVSKNEEDMGLVQSFKTIENQLQDTLNERAEIRDALIGFKARNKRLEGEISSLKDELQILYNKAKDNNMLIDSLTGKHKQIQEAIEAEKSIVRQNVERYKGELKQLRDYYEDDVKLLDYLQTLTYERNNMVENLKKDIESGLAEDESDKEESESLEKEDAEYHEKEDTQQADDIDLSNEPKASTSQEKALNPDEGQEVSEGKEISISESEAKILQMTIDCEKYKTLLQAAQMESHRLSYIISVQEKQMNDIAMKVVETGRIIMQKNAEKKELSEKIKRLQKSVAEKRKKSSVFMQSKSRLQDLAIKIDALKEENDFLRSFLQSAVESKFEDFDLYRRFVGETKGFFANALKEIKATIKQKNESAEGPVQEPVEGSDGNE</sequence>
<dbReference type="InterPro" id="IPR038929">
    <property type="entry name" value="CCDC13"/>
</dbReference>
<dbReference type="PANTHER" id="PTHR31935:SF1">
    <property type="entry name" value="COILED-COIL DOMAIN-CONTAINING PROTEIN 13"/>
    <property type="match status" value="1"/>
</dbReference>